<reference evidence="1" key="1">
    <citation type="submission" date="2023-08" db="EMBL/GenBank/DDBJ databases">
        <title>A de novo genome assembly of Solanum verrucosum Schlechtendal, a Mexican diploid species geographically isolated from the other diploid A-genome species in potato relatives.</title>
        <authorList>
            <person name="Hosaka K."/>
        </authorList>
    </citation>
    <scope>NUCLEOTIDE SEQUENCE</scope>
    <source>
        <tissue evidence="1">Young leaves</tissue>
    </source>
</reference>
<proteinExistence type="predicted"/>
<gene>
    <name evidence="1" type="ORF">MTR67_002241</name>
</gene>
<evidence type="ECO:0000313" key="1">
    <source>
        <dbReference type="EMBL" id="WMV08856.1"/>
    </source>
</evidence>
<sequence length="99" mass="11273">MAPYDALYGRKCRSPIGCFETGETALFGPDIVHQTMEKVKERTRIFYRGLGVLEGVTDERGDPSRIIPTEDVQVTRDLTYEEVPIALLDRQVRKLSNKD</sequence>
<protein>
    <submittedName>
        <fullName evidence="1">Uncharacterized protein</fullName>
    </submittedName>
</protein>
<dbReference type="Proteomes" id="UP001234989">
    <property type="component" value="Chromosome 1"/>
</dbReference>
<dbReference type="PANTHER" id="PTHR46148:SF58">
    <property type="entry name" value="RETROTRANSPOSON PROTEIN"/>
    <property type="match status" value="1"/>
</dbReference>
<name>A0AAF0T876_SOLVR</name>
<dbReference type="AlphaFoldDB" id="A0AAF0T876"/>
<dbReference type="EMBL" id="CP133612">
    <property type="protein sequence ID" value="WMV08856.1"/>
    <property type="molecule type" value="Genomic_DNA"/>
</dbReference>
<organism evidence="1 2">
    <name type="scientific">Solanum verrucosum</name>
    <dbReference type="NCBI Taxonomy" id="315347"/>
    <lineage>
        <taxon>Eukaryota</taxon>
        <taxon>Viridiplantae</taxon>
        <taxon>Streptophyta</taxon>
        <taxon>Embryophyta</taxon>
        <taxon>Tracheophyta</taxon>
        <taxon>Spermatophyta</taxon>
        <taxon>Magnoliopsida</taxon>
        <taxon>eudicotyledons</taxon>
        <taxon>Gunneridae</taxon>
        <taxon>Pentapetalae</taxon>
        <taxon>asterids</taxon>
        <taxon>lamiids</taxon>
        <taxon>Solanales</taxon>
        <taxon>Solanaceae</taxon>
        <taxon>Solanoideae</taxon>
        <taxon>Solaneae</taxon>
        <taxon>Solanum</taxon>
    </lineage>
</organism>
<accession>A0AAF0T876</accession>
<keyword evidence="2" id="KW-1185">Reference proteome</keyword>
<evidence type="ECO:0000313" key="2">
    <source>
        <dbReference type="Proteomes" id="UP001234989"/>
    </source>
</evidence>
<dbReference type="PANTHER" id="PTHR46148">
    <property type="entry name" value="CHROMO DOMAIN-CONTAINING PROTEIN"/>
    <property type="match status" value="1"/>
</dbReference>